<evidence type="ECO:0000313" key="2">
    <source>
        <dbReference type="EMBL" id="MFC6769646.1"/>
    </source>
</evidence>
<keyword evidence="1" id="KW-0472">Membrane</keyword>
<evidence type="ECO:0000256" key="1">
    <source>
        <dbReference type="SAM" id="Phobius"/>
    </source>
</evidence>
<name>A0ABD5T278_9EURY</name>
<dbReference type="RefSeq" id="WP_273742270.1">
    <property type="nucleotide sequence ID" value="NZ_JAQIVI010000791.1"/>
</dbReference>
<keyword evidence="1" id="KW-1133">Transmembrane helix</keyword>
<keyword evidence="1" id="KW-0812">Transmembrane</keyword>
<proteinExistence type="predicted"/>
<sequence length="50" mass="5303">MSVSERERPVAAFTMAGHALVHWFLFAGALLVGGDRFAGTAEPLEANADD</sequence>
<keyword evidence="3" id="KW-1185">Reference proteome</keyword>
<accession>A0ABD5T278</accession>
<organism evidence="2 3">
    <name type="scientific">Natrinema soli</name>
    <dbReference type="NCBI Taxonomy" id="1930624"/>
    <lineage>
        <taxon>Archaea</taxon>
        <taxon>Methanobacteriati</taxon>
        <taxon>Methanobacteriota</taxon>
        <taxon>Stenosarchaea group</taxon>
        <taxon>Halobacteria</taxon>
        <taxon>Halobacteriales</taxon>
        <taxon>Natrialbaceae</taxon>
        <taxon>Natrinema</taxon>
    </lineage>
</organism>
<dbReference type="AlphaFoldDB" id="A0ABD5T278"/>
<evidence type="ECO:0000313" key="3">
    <source>
        <dbReference type="Proteomes" id="UP001596383"/>
    </source>
</evidence>
<gene>
    <name evidence="2" type="ORF">ACFQE6_32785</name>
</gene>
<feature type="transmembrane region" description="Helical" evidence="1">
    <location>
        <begin position="12"/>
        <end position="33"/>
    </location>
</feature>
<dbReference type="Proteomes" id="UP001596383">
    <property type="component" value="Unassembled WGS sequence"/>
</dbReference>
<reference evidence="2 3" key="1">
    <citation type="journal article" date="2019" name="Int. J. Syst. Evol. Microbiol.">
        <title>The Global Catalogue of Microorganisms (GCM) 10K type strain sequencing project: providing services to taxonomists for standard genome sequencing and annotation.</title>
        <authorList>
            <consortium name="The Broad Institute Genomics Platform"/>
            <consortium name="The Broad Institute Genome Sequencing Center for Infectious Disease"/>
            <person name="Wu L."/>
            <person name="Ma J."/>
        </authorList>
    </citation>
    <scope>NUCLEOTIDE SEQUENCE [LARGE SCALE GENOMIC DNA]</scope>
    <source>
        <strain evidence="2 3">LMG 29247</strain>
    </source>
</reference>
<comment type="caution">
    <text evidence="2">The sequence shown here is derived from an EMBL/GenBank/DDBJ whole genome shotgun (WGS) entry which is preliminary data.</text>
</comment>
<protein>
    <submittedName>
        <fullName evidence="2">Uncharacterized protein</fullName>
    </submittedName>
</protein>
<dbReference type="EMBL" id="JBHSWV010000791">
    <property type="protein sequence ID" value="MFC6769646.1"/>
    <property type="molecule type" value="Genomic_DNA"/>
</dbReference>